<feature type="transmembrane region" description="Helical" evidence="1">
    <location>
        <begin position="342"/>
        <end position="359"/>
    </location>
</feature>
<name>A0A656YXP8_9EURY</name>
<gene>
    <name evidence="2" type="ORF">AKJ39_00325</name>
</gene>
<proteinExistence type="predicted"/>
<dbReference type="Proteomes" id="UP000070257">
    <property type="component" value="Unassembled WGS sequence"/>
</dbReference>
<accession>A0A656YXP8</accession>
<keyword evidence="1" id="KW-0812">Transmembrane</keyword>
<dbReference type="AlphaFoldDB" id="A0A656YXP8"/>
<feature type="transmembrane region" description="Helical" evidence="1">
    <location>
        <begin position="37"/>
        <end position="57"/>
    </location>
</feature>
<keyword evidence="3" id="KW-1185">Reference proteome</keyword>
<keyword evidence="1" id="KW-0472">Membrane</keyword>
<protein>
    <submittedName>
        <fullName evidence="2">Uncharacterized protein</fullName>
    </submittedName>
</protein>
<feature type="transmembrane region" description="Helical" evidence="1">
    <location>
        <begin position="165"/>
        <end position="193"/>
    </location>
</feature>
<evidence type="ECO:0000313" key="3">
    <source>
        <dbReference type="Proteomes" id="UP000070257"/>
    </source>
</evidence>
<feature type="transmembrane region" description="Helical" evidence="1">
    <location>
        <begin position="250"/>
        <end position="268"/>
    </location>
</feature>
<dbReference type="EMBL" id="LHXT01000002">
    <property type="protein sequence ID" value="KXA98903.1"/>
    <property type="molecule type" value="Genomic_DNA"/>
</dbReference>
<comment type="caution">
    <text evidence="2">The sequence shown here is derived from an EMBL/GenBank/DDBJ whole genome shotgun (WGS) entry which is preliminary data.</text>
</comment>
<feature type="transmembrane region" description="Helical" evidence="1">
    <location>
        <begin position="227"/>
        <end position="244"/>
    </location>
</feature>
<reference evidence="2 3" key="1">
    <citation type="journal article" date="2016" name="Sci. Rep.">
        <title>Metabolic traits of an uncultured archaeal lineage -MSBL1- from brine pools of the Red Sea.</title>
        <authorList>
            <person name="Mwirichia R."/>
            <person name="Alam I."/>
            <person name="Rashid M."/>
            <person name="Vinu M."/>
            <person name="Ba-Alawi W."/>
            <person name="Anthony Kamau A."/>
            <person name="Kamanda Ngugi D."/>
            <person name="Goker M."/>
            <person name="Klenk H.P."/>
            <person name="Bajic V."/>
            <person name="Stingl U."/>
        </authorList>
    </citation>
    <scope>NUCLEOTIDE SEQUENCE [LARGE SCALE GENOMIC DNA]</scope>
    <source>
        <strain evidence="2">SCGC-AAA259J03</strain>
    </source>
</reference>
<keyword evidence="1" id="KW-1133">Transmembrane helix</keyword>
<feature type="transmembrane region" description="Helical" evidence="1">
    <location>
        <begin position="127"/>
        <end position="145"/>
    </location>
</feature>
<organism evidence="2 3">
    <name type="scientific">candidate division MSBL1 archaeon SCGC-AAA259J03</name>
    <dbReference type="NCBI Taxonomy" id="1698269"/>
    <lineage>
        <taxon>Archaea</taxon>
        <taxon>Methanobacteriati</taxon>
        <taxon>Methanobacteriota</taxon>
        <taxon>candidate division MSBL1</taxon>
    </lineage>
</organism>
<feature type="transmembrane region" description="Helical" evidence="1">
    <location>
        <begin position="63"/>
        <end position="86"/>
    </location>
</feature>
<sequence length="360" mass="41816">MDKVNEGEGRSFDLWIERLVDLSRVWKLGEQVREWGLGPYVYASIFVLSNLVVYSLFVGREILSLEVLLVFLVGWMGIMFAVWASVRGKDKYLSINREIGLPLFSKPFFPKDRFPGDKIKDLFFPRLQFSALIFFLGLFVFYLFWAGEVERAVLSGGFSSLGVGLFFYFSWIFAYIPIFAGFGALTVGIPLWFPYKIKNYLEDLDFSDPERNAGLGKAGDLILSYCQYYYAGLAIFTLFLFLFGVDMSSWVFYLLLSGWVFGLFLFFYPSYQLHIFMRGEKEKKLREVGKEIRQFGEEPGGRLEVNGKDLEEKVDYIFLFLEHEQVYNTSEYPFDERIIQQFVSAALAPVSLQLLFFFVF</sequence>
<evidence type="ECO:0000256" key="1">
    <source>
        <dbReference type="SAM" id="Phobius"/>
    </source>
</evidence>
<evidence type="ECO:0000313" key="2">
    <source>
        <dbReference type="EMBL" id="KXA98903.1"/>
    </source>
</evidence>